<keyword evidence="1" id="KW-1133">Transmembrane helix</keyword>
<keyword evidence="1" id="KW-0472">Membrane</keyword>
<keyword evidence="1" id="KW-0812">Transmembrane</keyword>
<dbReference type="AlphaFoldDB" id="A0A3P5XMH3"/>
<gene>
    <name evidence="2" type="primary">manZ_1</name>
    <name evidence="2" type="ORF">FMV2238Y02_01840</name>
</gene>
<feature type="transmembrane region" description="Helical" evidence="1">
    <location>
        <begin position="140"/>
        <end position="162"/>
    </location>
</feature>
<evidence type="ECO:0000313" key="3">
    <source>
        <dbReference type="Proteomes" id="UP000280759"/>
    </source>
</evidence>
<reference evidence="2 3" key="1">
    <citation type="submission" date="2018-10" db="EMBL/GenBank/DDBJ databases">
        <authorList>
            <consortium name="Molecular Microbiology and Infection Unit (UMMI)"/>
            <person name="Machado M."/>
        </authorList>
    </citation>
    <scope>NUCLEOTIDE SEQUENCE [LARGE SCALE GENOMIC DNA]</scope>
    <source>
        <strain evidence="2">FMV2238.02</strain>
    </source>
</reference>
<evidence type="ECO:0000256" key="1">
    <source>
        <dbReference type="SAM" id="Phobius"/>
    </source>
</evidence>
<feature type="transmembrane region" description="Helical" evidence="1">
    <location>
        <begin position="253"/>
        <end position="270"/>
    </location>
</feature>
<dbReference type="PROSITE" id="PS51108">
    <property type="entry name" value="PTS_EIID"/>
    <property type="match status" value="1"/>
</dbReference>
<keyword evidence="3" id="KW-1185">Reference proteome</keyword>
<dbReference type="PANTHER" id="PTHR32502">
    <property type="entry name" value="N-ACETYLGALACTOSAMINE PERMEASE II COMPONENT-RELATED"/>
    <property type="match status" value="1"/>
</dbReference>
<protein>
    <submittedName>
        <fullName evidence="2">PTS system mannose-specific EIID component</fullName>
    </submittedName>
</protein>
<name>A0A3P5XMH3_STRCB</name>
<dbReference type="Proteomes" id="UP000280759">
    <property type="component" value="Unassembled WGS sequence"/>
</dbReference>
<feature type="transmembrane region" description="Helical" evidence="1">
    <location>
        <begin position="106"/>
        <end position="128"/>
    </location>
</feature>
<dbReference type="PANTHER" id="PTHR32502:SF26">
    <property type="entry name" value="PHOSPHOTRANSFERASE SYSTEM SUGAR-SPECIFIC EIID COMPONENT"/>
    <property type="match status" value="1"/>
</dbReference>
<dbReference type="GO" id="GO:0005886">
    <property type="term" value="C:plasma membrane"/>
    <property type="evidence" value="ECO:0007669"/>
    <property type="project" value="TreeGrafter"/>
</dbReference>
<sequence length="271" mass="29666">MMKSDVNKLSSKDLKKVSLRYMFGAQLGWNYERMMNVAYVRAIYPALKKLYPDKKELKSVLQSEMQFYNTSPFLSAFIMGIDLALQVEDGSKSKDTVAALKTSMMGPFAAVGDSLFGAVIPTIFGSLAAYMGLKGNPLGVLLWLIVSVIILGLRYFELPIAFKQGKKLVSSLGGLLKDLTESATLLGVVVIGGLIPSVIKVGVPFNLVIGDKKLSFQKEMLDPIMPALVPVSLVLLAYYLLGRKTLNSNKVIWIFLILSILLHALNVLSVV</sequence>
<dbReference type="EMBL" id="UXEP01000002">
    <property type="protein sequence ID" value="VDC41724.1"/>
    <property type="molecule type" value="Genomic_DNA"/>
</dbReference>
<dbReference type="InterPro" id="IPR004704">
    <property type="entry name" value="PTS_IID_man"/>
</dbReference>
<feature type="transmembrane region" description="Helical" evidence="1">
    <location>
        <begin position="183"/>
        <end position="203"/>
    </location>
</feature>
<dbReference type="InterPro" id="IPR050303">
    <property type="entry name" value="GatZ_KbaZ_carbometab"/>
</dbReference>
<feature type="transmembrane region" description="Helical" evidence="1">
    <location>
        <begin position="223"/>
        <end position="241"/>
    </location>
</feature>
<dbReference type="GO" id="GO:0009401">
    <property type="term" value="P:phosphoenolpyruvate-dependent sugar phosphotransferase system"/>
    <property type="evidence" value="ECO:0007669"/>
    <property type="project" value="InterPro"/>
</dbReference>
<dbReference type="Pfam" id="PF03613">
    <property type="entry name" value="EIID-AGA"/>
    <property type="match status" value="1"/>
</dbReference>
<accession>A0A3P5XMH3</accession>
<evidence type="ECO:0000313" key="2">
    <source>
        <dbReference type="EMBL" id="VDC41724.1"/>
    </source>
</evidence>
<proteinExistence type="predicted"/>
<organism evidence="2 3">
    <name type="scientific">Streptococcus canis</name>
    <dbReference type="NCBI Taxonomy" id="1329"/>
    <lineage>
        <taxon>Bacteria</taxon>
        <taxon>Bacillati</taxon>
        <taxon>Bacillota</taxon>
        <taxon>Bacilli</taxon>
        <taxon>Lactobacillales</taxon>
        <taxon>Streptococcaceae</taxon>
        <taxon>Streptococcus</taxon>
    </lineage>
</organism>